<dbReference type="InterPro" id="IPR051010">
    <property type="entry name" value="BCAA_transport"/>
</dbReference>
<dbReference type="PANTHER" id="PTHR30483">
    <property type="entry name" value="LEUCINE-SPECIFIC-BINDING PROTEIN"/>
    <property type="match status" value="1"/>
</dbReference>
<accession>Q93FB9</accession>
<feature type="chain" id="PRO_5004320239" evidence="3">
    <location>
        <begin position="29"/>
        <end position="391"/>
    </location>
</feature>
<protein>
    <submittedName>
        <fullName evidence="5">Putative substrate binding protein</fullName>
    </submittedName>
</protein>
<dbReference type="Gene3D" id="3.40.50.2300">
    <property type="match status" value="2"/>
</dbReference>
<evidence type="ECO:0000259" key="4">
    <source>
        <dbReference type="Pfam" id="PF13458"/>
    </source>
</evidence>
<dbReference type="Pfam" id="PF13458">
    <property type="entry name" value="Peripla_BP_6"/>
    <property type="match status" value="1"/>
</dbReference>
<evidence type="ECO:0000256" key="2">
    <source>
        <dbReference type="ARBA" id="ARBA00022729"/>
    </source>
</evidence>
<dbReference type="EMBL" id="AF320253">
    <property type="protein sequence ID" value="AAL02070.1"/>
    <property type="molecule type" value="Genomic_DNA"/>
</dbReference>
<name>Q93FB9_AROEV</name>
<dbReference type="RefSeq" id="WP_169131032.1">
    <property type="nucleotide sequence ID" value="NZ_CAWPLS010000266.1"/>
</dbReference>
<proteinExistence type="inferred from homology"/>
<dbReference type="CDD" id="cd20014">
    <property type="entry name" value="PBP1_RPA0668_benzoate-like"/>
    <property type="match status" value="1"/>
</dbReference>
<evidence type="ECO:0000256" key="3">
    <source>
        <dbReference type="SAM" id="SignalP"/>
    </source>
</evidence>
<reference evidence="5" key="1">
    <citation type="journal article" date="2001" name="J. Bacteriol.">
        <title>Two similar gene clusters coding for enzymes of a new type of aerobic 2-aminobenzoate (anthranilate) metabolism in the bacterium Azoarcus evansii.</title>
        <authorList>
            <person name="Schuhle K."/>
            <person name="Jahn M."/>
            <person name="Ghisla S."/>
            <person name="Fuchs G."/>
        </authorList>
    </citation>
    <scope>NUCLEOTIDE SEQUENCE</scope>
    <source>
        <strain evidence="5">KB740</strain>
    </source>
</reference>
<dbReference type="InterPro" id="IPR028082">
    <property type="entry name" value="Peripla_BP_I"/>
</dbReference>
<evidence type="ECO:0000256" key="1">
    <source>
        <dbReference type="ARBA" id="ARBA00010062"/>
    </source>
</evidence>
<organism evidence="5">
    <name type="scientific">Aromatoleum evansii</name>
    <name type="common">Azoarcus evansii</name>
    <dbReference type="NCBI Taxonomy" id="59406"/>
    <lineage>
        <taxon>Bacteria</taxon>
        <taxon>Pseudomonadati</taxon>
        <taxon>Pseudomonadota</taxon>
        <taxon>Betaproteobacteria</taxon>
        <taxon>Rhodocyclales</taxon>
        <taxon>Rhodocyclaceae</taxon>
        <taxon>Aromatoleum</taxon>
    </lineage>
</organism>
<dbReference type="SUPFAM" id="SSF53822">
    <property type="entry name" value="Periplasmic binding protein-like I"/>
    <property type="match status" value="1"/>
</dbReference>
<evidence type="ECO:0000313" key="5">
    <source>
        <dbReference type="EMBL" id="AAL02070.1"/>
    </source>
</evidence>
<dbReference type="InterPro" id="IPR028081">
    <property type="entry name" value="Leu-bd"/>
</dbReference>
<comment type="similarity">
    <text evidence="1">Belongs to the leucine-binding protein family.</text>
</comment>
<dbReference type="AlphaFoldDB" id="Q93FB9"/>
<dbReference type="PANTHER" id="PTHR30483:SF6">
    <property type="entry name" value="PERIPLASMIC BINDING PROTEIN OF ABC TRANSPORTER FOR NATURAL AMINO ACIDS"/>
    <property type="match status" value="1"/>
</dbReference>
<feature type="signal peptide" evidence="3">
    <location>
        <begin position="1"/>
        <end position="28"/>
    </location>
</feature>
<sequence length="391" mass="41365">MTRKNGAEVVRCIAAVALGALTLGAAQAAEKVKVGLMLPYTGTYAALGTAITNGFKQYVAEQGGTLGGREVEYFVVDDESDPAKATENASKLVKRDNVDVLVGTVHSGVALAMAKVARDTKTLLIVPNAGADELTGPLCAPNVFRTSFTNWQPAYGMGKVAAERGHKNVVTLTWKYAAGEQAAGGFKEAFEKAGGKVAKELYLPFPNVEFQAYLTEIANLKPDAVFVFFAGGGAAKFVKDYDAAGLKKAIPLYASGFLTDGTLDAMGGAGEGLLTTLHYADGLTNAKDTAFRNKYATTYKMQPDVYAVQGYDAAQLLRTGLDVVKGGKLDQPTMIKAMEAAKIDSPRGAFTLSKAHNPVQDIYLRKAEGRDNKLVGVAEKALADPARGCRM</sequence>
<feature type="domain" description="Leucine-binding protein" evidence="4">
    <location>
        <begin position="31"/>
        <end position="368"/>
    </location>
</feature>
<keyword evidence="2 3" id="KW-0732">Signal</keyword>